<protein>
    <recommendedName>
        <fullName evidence="2">Helitron helicase-like domain-containing protein</fullName>
    </recommendedName>
</protein>
<dbReference type="PANTHER" id="PTHR45786">
    <property type="entry name" value="DNA BINDING PROTEIN-LIKE"/>
    <property type="match status" value="1"/>
</dbReference>
<feature type="compositionally biased region" description="Polar residues" evidence="1">
    <location>
        <begin position="1"/>
        <end position="12"/>
    </location>
</feature>
<dbReference type="InterPro" id="IPR025476">
    <property type="entry name" value="Helitron_helicase-like"/>
</dbReference>
<name>A0ABM3QRB5_SPIOL</name>
<accession>A0ABM3QRB5</accession>
<evidence type="ECO:0000313" key="3">
    <source>
        <dbReference type="Proteomes" id="UP000813463"/>
    </source>
</evidence>
<evidence type="ECO:0000256" key="1">
    <source>
        <dbReference type="SAM" id="MobiDB-lite"/>
    </source>
</evidence>
<feature type="compositionally biased region" description="Basic and acidic residues" evidence="1">
    <location>
        <begin position="13"/>
        <end position="22"/>
    </location>
</feature>
<proteinExistence type="predicted"/>
<reference evidence="4" key="2">
    <citation type="submission" date="2025-08" db="UniProtKB">
        <authorList>
            <consortium name="RefSeq"/>
        </authorList>
    </citation>
    <scope>IDENTIFICATION</scope>
    <source>
        <tissue evidence="4">Leaf</tissue>
    </source>
</reference>
<dbReference type="GeneID" id="130461737"/>
<evidence type="ECO:0000313" key="4">
    <source>
        <dbReference type="RefSeq" id="XP_056685898.1"/>
    </source>
</evidence>
<dbReference type="Pfam" id="PF14214">
    <property type="entry name" value="Helitron_like_N"/>
    <property type="match status" value="1"/>
</dbReference>
<feature type="region of interest" description="Disordered" evidence="1">
    <location>
        <begin position="1"/>
        <end position="34"/>
    </location>
</feature>
<gene>
    <name evidence="4" type="primary">LOC130461737</name>
</gene>
<feature type="compositionally biased region" description="Polar residues" evidence="1">
    <location>
        <begin position="23"/>
        <end position="33"/>
    </location>
</feature>
<dbReference type="RefSeq" id="XP_056685898.1">
    <property type="nucleotide sequence ID" value="XM_056829920.1"/>
</dbReference>
<organism evidence="3 4">
    <name type="scientific">Spinacia oleracea</name>
    <name type="common">Spinach</name>
    <dbReference type="NCBI Taxonomy" id="3562"/>
    <lineage>
        <taxon>Eukaryota</taxon>
        <taxon>Viridiplantae</taxon>
        <taxon>Streptophyta</taxon>
        <taxon>Embryophyta</taxon>
        <taxon>Tracheophyta</taxon>
        <taxon>Spermatophyta</taxon>
        <taxon>Magnoliopsida</taxon>
        <taxon>eudicotyledons</taxon>
        <taxon>Gunneridae</taxon>
        <taxon>Pentapetalae</taxon>
        <taxon>Caryophyllales</taxon>
        <taxon>Chenopodiaceae</taxon>
        <taxon>Chenopodioideae</taxon>
        <taxon>Anserineae</taxon>
        <taxon>Spinacia</taxon>
    </lineage>
</organism>
<sequence length="547" mass="63204">MPNTPGQTSMSGENEHRSDEHISNQIDVQQQTSKRQKRKYTEVWNFGKPTHTCSDCGAIMWYEERAKKDSNNSLTKFSIYCRKGKIELPLLQNPPIYLQQLLQSEGPQLKKLKEQSRMLNSIFALTSMGGKVDNTINQGNSPYVFRLNGQNHHKIGSLLPQIGERPRFTHLYIYDTENEISNRINSLGNNGQHSNLNPDIVDALSKMFDEHNELTKAFRMARERFEENDLQPIRLRLIGTRQKDGRQYNLPTSSEVAALIIGTGDNEKGHRDEIVEHQSDGLKRISELHPSFMAMQYPILFPYGEDGFPTNIPHADQETTTRARKMVTIREYYAFHFQQRRRESITRFELGRLNQQYQVDAFTCLQESRLEWVRGNQKTIRKEMLRGLEDAVSRGDTTPSSIGQRIVLPSSFTGSPRYMLQNYHDALAICKWAGPPDIFVTFTCNPNWQEIIEFLTIISGQRPEDRPDIIARVFKIKLEELMEDLKDRGHFGEAKAAIYTIEFQKRGLPHAHILLFLNEEDKPRTSEDIDRIISAELPDPKKKPRCI</sequence>
<reference evidence="3" key="1">
    <citation type="journal article" date="2021" name="Nat. Commun.">
        <title>Genomic analyses provide insights into spinach domestication and the genetic basis of agronomic traits.</title>
        <authorList>
            <person name="Cai X."/>
            <person name="Sun X."/>
            <person name="Xu C."/>
            <person name="Sun H."/>
            <person name="Wang X."/>
            <person name="Ge C."/>
            <person name="Zhang Z."/>
            <person name="Wang Q."/>
            <person name="Fei Z."/>
            <person name="Jiao C."/>
            <person name="Wang Q."/>
        </authorList>
    </citation>
    <scope>NUCLEOTIDE SEQUENCE [LARGE SCALE GENOMIC DNA]</scope>
    <source>
        <strain evidence="3">cv. Varoflay</strain>
    </source>
</reference>
<feature type="domain" description="Helitron helicase-like" evidence="2">
    <location>
        <begin position="332"/>
        <end position="515"/>
    </location>
</feature>
<dbReference type="Proteomes" id="UP000813463">
    <property type="component" value="Chromosome 5"/>
</dbReference>
<evidence type="ECO:0000259" key="2">
    <source>
        <dbReference type="Pfam" id="PF14214"/>
    </source>
</evidence>
<dbReference type="PANTHER" id="PTHR45786:SF74">
    <property type="entry name" value="ATP-DEPENDENT DNA HELICASE"/>
    <property type="match status" value="1"/>
</dbReference>
<keyword evidence="3" id="KW-1185">Reference proteome</keyword>